<name>A0A195FQZ8_9HYME</name>
<reference evidence="1 2" key="1">
    <citation type="submission" date="2016-03" db="EMBL/GenBank/DDBJ databases">
        <title>Trachymyrmex septentrionalis WGS genome.</title>
        <authorList>
            <person name="Nygaard S."/>
            <person name="Hu H."/>
            <person name="Boomsma J."/>
            <person name="Zhang G."/>
        </authorList>
    </citation>
    <scope>NUCLEOTIDE SEQUENCE [LARGE SCALE GENOMIC DNA]</scope>
    <source>
        <strain evidence="1">Tsep2-gDNA-1</strain>
        <tissue evidence="1">Whole body</tissue>
    </source>
</reference>
<dbReference type="Proteomes" id="UP000078541">
    <property type="component" value="Unassembled WGS sequence"/>
</dbReference>
<evidence type="ECO:0000313" key="1">
    <source>
        <dbReference type="EMBL" id="KYN42329.1"/>
    </source>
</evidence>
<protein>
    <submittedName>
        <fullName evidence="1">Uncharacterized protein</fullName>
    </submittedName>
</protein>
<organism evidence="1 2">
    <name type="scientific">Trachymyrmex septentrionalis</name>
    <dbReference type="NCBI Taxonomy" id="34720"/>
    <lineage>
        <taxon>Eukaryota</taxon>
        <taxon>Metazoa</taxon>
        <taxon>Ecdysozoa</taxon>
        <taxon>Arthropoda</taxon>
        <taxon>Hexapoda</taxon>
        <taxon>Insecta</taxon>
        <taxon>Pterygota</taxon>
        <taxon>Neoptera</taxon>
        <taxon>Endopterygota</taxon>
        <taxon>Hymenoptera</taxon>
        <taxon>Apocrita</taxon>
        <taxon>Aculeata</taxon>
        <taxon>Formicoidea</taxon>
        <taxon>Formicidae</taxon>
        <taxon>Myrmicinae</taxon>
        <taxon>Trachymyrmex</taxon>
    </lineage>
</organism>
<proteinExistence type="predicted"/>
<sequence>MNTGHRTDTCDNIAAQKSALNQERGVTRCLYAGSPRAAGPRDTVIAIKTHLGLGFLKFPFVSTTRSLQHLSLPTVRCCERL</sequence>
<dbReference type="EMBL" id="KQ981382">
    <property type="protein sequence ID" value="KYN42329.1"/>
    <property type="molecule type" value="Genomic_DNA"/>
</dbReference>
<evidence type="ECO:0000313" key="2">
    <source>
        <dbReference type="Proteomes" id="UP000078541"/>
    </source>
</evidence>
<dbReference type="AlphaFoldDB" id="A0A195FQZ8"/>
<gene>
    <name evidence="1" type="ORF">ALC56_03467</name>
</gene>
<accession>A0A195FQZ8</accession>
<keyword evidence="2" id="KW-1185">Reference proteome</keyword>